<accession>A0A2B7XX86</accession>
<evidence type="ECO:0000256" key="4">
    <source>
        <dbReference type="ARBA" id="ARBA00023239"/>
    </source>
</evidence>
<keyword evidence="7" id="KW-1185">Reference proteome</keyword>
<evidence type="ECO:0000313" key="7">
    <source>
        <dbReference type="Proteomes" id="UP000223968"/>
    </source>
</evidence>
<name>A0A2B7XX86_9EURO</name>
<dbReference type="PROSITE" id="PS51891">
    <property type="entry name" value="CENP_V_GFA"/>
    <property type="match status" value="1"/>
</dbReference>
<dbReference type="Gene3D" id="3.90.1590.10">
    <property type="entry name" value="glutathione-dependent formaldehyde- activating enzyme (gfa)"/>
    <property type="match status" value="2"/>
</dbReference>
<gene>
    <name evidence="6" type="ORF">AJ79_03542</name>
</gene>
<dbReference type="InterPro" id="IPR011057">
    <property type="entry name" value="Mss4-like_sf"/>
</dbReference>
<dbReference type="AlphaFoldDB" id="A0A2B7XX86"/>
<dbReference type="PANTHER" id="PTHR33337:SF31">
    <property type="entry name" value="DUF636 DOMAIN PROTEIN (AFU_ORTHOLOGUE AFUA_2G12650)"/>
    <property type="match status" value="1"/>
</dbReference>
<keyword evidence="2" id="KW-0479">Metal-binding</keyword>
<reference evidence="6 7" key="1">
    <citation type="submission" date="2017-10" db="EMBL/GenBank/DDBJ databases">
        <title>Comparative genomics in systemic dimorphic fungi from Ajellomycetaceae.</title>
        <authorList>
            <person name="Munoz J.F."/>
            <person name="Mcewen J.G."/>
            <person name="Clay O.K."/>
            <person name="Cuomo C.A."/>
        </authorList>
    </citation>
    <scope>NUCLEOTIDE SEQUENCE [LARGE SCALE GENOMIC DNA]</scope>
    <source>
        <strain evidence="6 7">UAMH5409</strain>
    </source>
</reference>
<dbReference type="STRING" id="1447875.A0A2B7XX86"/>
<dbReference type="Pfam" id="PF04828">
    <property type="entry name" value="GFA"/>
    <property type="match status" value="1"/>
</dbReference>
<keyword evidence="4" id="KW-0456">Lyase</keyword>
<dbReference type="PANTHER" id="PTHR33337">
    <property type="entry name" value="GFA DOMAIN-CONTAINING PROTEIN"/>
    <property type="match status" value="1"/>
</dbReference>
<comment type="similarity">
    <text evidence="1">Belongs to the Gfa family.</text>
</comment>
<evidence type="ECO:0000256" key="3">
    <source>
        <dbReference type="ARBA" id="ARBA00022833"/>
    </source>
</evidence>
<evidence type="ECO:0000259" key="5">
    <source>
        <dbReference type="PROSITE" id="PS51891"/>
    </source>
</evidence>
<sequence>MTPTPQPPPTKTLTAHCFCRAVHYTLTLPTAHLPLPVHLCHCSICRYTHGTPCIFHAPLPPNITPSFIPPSTPAALTSYKHSAHALSTRVFCSTCGAQVGDINLSLLPHESQPRWTVSSSLFTDHGSEYFRIDRHIFTDSAVGGLHTLLPRVGGRELEVFKGDYVPASAGRVLPPEPPEAEREVGRDREERMRAQCHCAGVSFTFPRPTSGVYEDDGGVLSKYVSPVDGRKWMATMDICGDCRLQNGTHVVGWTFIPLGLIEPVVDSRLVMGTAKVFESSEGVRRAFCGRCGATVFYWCVERGEVVDVATGLLRVPGRRKVRGEGCLRRSG</sequence>
<dbReference type="GO" id="GO:0046872">
    <property type="term" value="F:metal ion binding"/>
    <property type="evidence" value="ECO:0007669"/>
    <property type="project" value="UniProtKB-KW"/>
</dbReference>
<evidence type="ECO:0000313" key="6">
    <source>
        <dbReference type="EMBL" id="PGH13549.1"/>
    </source>
</evidence>
<dbReference type="SUPFAM" id="SSF51316">
    <property type="entry name" value="Mss4-like"/>
    <property type="match status" value="2"/>
</dbReference>
<dbReference type="GO" id="GO:0016846">
    <property type="term" value="F:carbon-sulfur lyase activity"/>
    <property type="evidence" value="ECO:0007669"/>
    <property type="project" value="InterPro"/>
</dbReference>
<organism evidence="6 7">
    <name type="scientific">Helicocarpus griseus UAMH5409</name>
    <dbReference type="NCBI Taxonomy" id="1447875"/>
    <lineage>
        <taxon>Eukaryota</taxon>
        <taxon>Fungi</taxon>
        <taxon>Dikarya</taxon>
        <taxon>Ascomycota</taxon>
        <taxon>Pezizomycotina</taxon>
        <taxon>Eurotiomycetes</taxon>
        <taxon>Eurotiomycetidae</taxon>
        <taxon>Onygenales</taxon>
        <taxon>Ajellomycetaceae</taxon>
        <taxon>Helicocarpus</taxon>
    </lineage>
</organism>
<dbReference type="OrthoDB" id="5422068at2759"/>
<dbReference type="Proteomes" id="UP000223968">
    <property type="component" value="Unassembled WGS sequence"/>
</dbReference>
<dbReference type="InterPro" id="IPR006913">
    <property type="entry name" value="CENP-V/GFA"/>
</dbReference>
<proteinExistence type="inferred from homology"/>
<feature type="domain" description="CENP-V/GFA" evidence="5">
    <location>
        <begin position="13"/>
        <end position="133"/>
    </location>
</feature>
<protein>
    <recommendedName>
        <fullName evidence="5">CENP-V/GFA domain-containing protein</fullName>
    </recommendedName>
</protein>
<dbReference type="EMBL" id="PDNB01000044">
    <property type="protein sequence ID" value="PGH13549.1"/>
    <property type="molecule type" value="Genomic_DNA"/>
</dbReference>
<keyword evidence="3" id="KW-0862">Zinc</keyword>
<comment type="caution">
    <text evidence="6">The sequence shown here is derived from an EMBL/GenBank/DDBJ whole genome shotgun (WGS) entry which is preliminary data.</text>
</comment>
<evidence type="ECO:0000256" key="1">
    <source>
        <dbReference type="ARBA" id="ARBA00005495"/>
    </source>
</evidence>
<evidence type="ECO:0000256" key="2">
    <source>
        <dbReference type="ARBA" id="ARBA00022723"/>
    </source>
</evidence>